<gene>
    <name evidence="1" type="ORF">XE10_1110</name>
</gene>
<comment type="caution">
    <text evidence="1">The sequence shown here is derived from an EMBL/GenBank/DDBJ whole genome shotgun (WGS) entry which is preliminary data.</text>
</comment>
<dbReference type="EMBL" id="LGHE01000116">
    <property type="protein sequence ID" value="KUL01224.1"/>
    <property type="molecule type" value="Genomic_DNA"/>
</dbReference>
<sequence>MASCCVNNLGGRVLLLGATPDQANDYVRKHCKEYYEIPPGFVFRDVRILLKSPMLVGIQVRKQKVLLPFMKRCTGLGTILYEIAAKEADIDFIREHLAKVSE</sequence>
<dbReference type="Pfam" id="PF08979">
    <property type="entry name" value="DUF1894"/>
    <property type="match status" value="1"/>
</dbReference>
<proteinExistence type="predicted"/>
<dbReference type="AlphaFoldDB" id="A0A101IUA7"/>
<reference evidence="2" key="1">
    <citation type="journal article" date="2015" name="MBio">
        <title>Genome-Resolved Metagenomic Analysis Reveals Roles for Candidate Phyla and Other Microbial Community Members in Biogeochemical Transformations in Oil Reservoirs.</title>
        <authorList>
            <person name="Hu P."/>
            <person name="Tom L."/>
            <person name="Singh A."/>
            <person name="Thomas B.C."/>
            <person name="Baker B.J."/>
            <person name="Piceno Y.M."/>
            <person name="Andersen G.L."/>
            <person name="Banfield J.F."/>
        </authorList>
    </citation>
    <scope>NUCLEOTIDE SEQUENCE [LARGE SCALE GENOMIC DNA]</scope>
</reference>
<dbReference type="InterPro" id="IPR012031">
    <property type="entry name" value="MTH0776-like"/>
</dbReference>
<accession>A0A101IUA7</accession>
<protein>
    <submittedName>
        <fullName evidence="1">Uncharacterized protein</fullName>
    </submittedName>
</protein>
<name>A0A101IUA7_9EURY</name>
<dbReference type="PATRIC" id="fig|2198.3.peg.980"/>
<organism evidence="1 2">
    <name type="scientific">Methanoculleus marisnigri</name>
    <dbReference type="NCBI Taxonomy" id="2198"/>
    <lineage>
        <taxon>Archaea</taxon>
        <taxon>Methanobacteriati</taxon>
        <taxon>Methanobacteriota</taxon>
        <taxon>Stenosarchaea group</taxon>
        <taxon>Methanomicrobia</taxon>
        <taxon>Methanomicrobiales</taxon>
        <taxon>Methanomicrobiaceae</taxon>
        <taxon>Methanoculleus</taxon>
    </lineage>
</organism>
<evidence type="ECO:0000313" key="1">
    <source>
        <dbReference type="EMBL" id="KUL01224.1"/>
    </source>
</evidence>
<dbReference type="Proteomes" id="UP000054598">
    <property type="component" value="Unassembled WGS sequence"/>
</dbReference>
<evidence type="ECO:0000313" key="2">
    <source>
        <dbReference type="Proteomes" id="UP000054598"/>
    </source>
</evidence>